<evidence type="ECO:0000259" key="5">
    <source>
        <dbReference type="PROSITE" id="PS50932"/>
    </source>
</evidence>
<evidence type="ECO:0000256" key="4">
    <source>
        <dbReference type="SAM" id="MobiDB-lite"/>
    </source>
</evidence>
<reference evidence="6 7" key="1">
    <citation type="submission" date="2024-09" db="EMBL/GenBank/DDBJ databases">
        <authorList>
            <person name="Lee S.D."/>
        </authorList>
    </citation>
    <scope>NUCLEOTIDE SEQUENCE [LARGE SCALE GENOMIC DNA]</scope>
    <source>
        <strain evidence="6 7">N1-5</strain>
    </source>
</reference>
<dbReference type="GO" id="GO:0003677">
    <property type="term" value="F:DNA binding"/>
    <property type="evidence" value="ECO:0007669"/>
    <property type="project" value="UniProtKB-KW"/>
</dbReference>
<keyword evidence="7" id="KW-1185">Reference proteome</keyword>
<dbReference type="CDD" id="cd06267">
    <property type="entry name" value="PBP1_LacI_sugar_binding-like"/>
    <property type="match status" value="1"/>
</dbReference>
<dbReference type="InterPro" id="IPR010982">
    <property type="entry name" value="Lambda_DNA-bd_dom_sf"/>
</dbReference>
<keyword evidence="3" id="KW-0804">Transcription</keyword>
<evidence type="ECO:0000256" key="2">
    <source>
        <dbReference type="ARBA" id="ARBA00023125"/>
    </source>
</evidence>
<evidence type="ECO:0000313" key="6">
    <source>
        <dbReference type="EMBL" id="MFC1401839.1"/>
    </source>
</evidence>
<feature type="region of interest" description="Disordered" evidence="4">
    <location>
        <begin position="1"/>
        <end position="44"/>
    </location>
</feature>
<evidence type="ECO:0000256" key="1">
    <source>
        <dbReference type="ARBA" id="ARBA00023015"/>
    </source>
</evidence>
<dbReference type="Gene3D" id="1.10.260.40">
    <property type="entry name" value="lambda repressor-like DNA-binding domains"/>
    <property type="match status" value="1"/>
</dbReference>
<evidence type="ECO:0000313" key="7">
    <source>
        <dbReference type="Proteomes" id="UP001592528"/>
    </source>
</evidence>
<dbReference type="Gene3D" id="3.40.50.2300">
    <property type="match status" value="2"/>
</dbReference>
<dbReference type="RefSeq" id="WP_051725521.1">
    <property type="nucleotide sequence ID" value="NZ_JBHEZZ010000005.1"/>
</dbReference>
<keyword evidence="1" id="KW-0805">Transcription regulation</keyword>
<keyword evidence="2 6" id="KW-0238">DNA-binding</keyword>
<dbReference type="InterPro" id="IPR000843">
    <property type="entry name" value="HTH_LacI"/>
</dbReference>
<dbReference type="PROSITE" id="PS50932">
    <property type="entry name" value="HTH_LACI_2"/>
    <property type="match status" value="1"/>
</dbReference>
<sequence length="386" mass="39331">MSDPADPSAAGPAGTPGGSPAAGPTAGPAVGPAAGRRGSRGPKKVGAVNLRDVAAHAGVAPATVSRVLGGSQHVNPDTRTRVLAAAAELGYVVNGLARAMTGRGTRSIAFLTSEMAGFTFGATAAGAESVAAANGHLLLLCTTHGIPERERQVIATLCEQRAAAVLLVGSSGTDRAYTERIGGYVRDLAAVGSKLLFCGRPGLPGLPQVRSVDYDHGGGIRSAVSHLAELGHRSVGYVGAPRGGTMADLRLDGYLAGVRENGLEASPRLVAQAQNTIEEGERATPLLLDADRPPTALVCMTDNVAVGAYRAARARGLRIPEDLSIVGFDDVPVVGDLTPGLTTVRPPFRQIGVDAAEIALGLRDGDTDVRLGTSLIVRGSTGRVRD</sequence>
<feature type="compositionally biased region" description="Low complexity" evidence="4">
    <location>
        <begin position="1"/>
        <end position="36"/>
    </location>
</feature>
<accession>A0ABV6UK58</accession>
<dbReference type="InterPro" id="IPR028082">
    <property type="entry name" value="Peripla_BP_I"/>
</dbReference>
<proteinExistence type="predicted"/>
<dbReference type="SMART" id="SM00354">
    <property type="entry name" value="HTH_LACI"/>
    <property type="match status" value="1"/>
</dbReference>
<dbReference type="Pfam" id="PF13377">
    <property type="entry name" value="Peripla_BP_3"/>
    <property type="match status" value="1"/>
</dbReference>
<organism evidence="6 7">
    <name type="scientific">Streptacidiphilus cavernicola</name>
    <dbReference type="NCBI Taxonomy" id="3342716"/>
    <lineage>
        <taxon>Bacteria</taxon>
        <taxon>Bacillati</taxon>
        <taxon>Actinomycetota</taxon>
        <taxon>Actinomycetes</taxon>
        <taxon>Kitasatosporales</taxon>
        <taxon>Streptomycetaceae</taxon>
        <taxon>Streptacidiphilus</taxon>
    </lineage>
</organism>
<name>A0ABV6UK58_9ACTN</name>
<dbReference type="PANTHER" id="PTHR30146">
    <property type="entry name" value="LACI-RELATED TRANSCRIPTIONAL REPRESSOR"/>
    <property type="match status" value="1"/>
</dbReference>
<dbReference type="Pfam" id="PF00356">
    <property type="entry name" value="LacI"/>
    <property type="match status" value="1"/>
</dbReference>
<dbReference type="PANTHER" id="PTHR30146:SF153">
    <property type="entry name" value="LACTOSE OPERON REPRESSOR"/>
    <property type="match status" value="1"/>
</dbReference>
<comment type="caution">
    <text evidence="6">The sequence shown here is derived from an EMBL/GenBank/DDBJ whole genome shotgun (WGS) entry which is preliminary data.</text>
</comment>
<dbReference type="SUPFAM" id="SSF53822">
    <property type="entry name" value="Periplasmic binding protein-like I"/>
    <property type="match status" value="1"/>
</dbReference>
<evidence type="ECO:0000256" key="3">
    <source>
        <dbReference type="ARBA" id="ARBA00023163"/>
    </source>
</evidence>
<dbReference type="EMBL" id="JBHEZZ010000005">
    <property type="protein sequence ID" value="MFC1401839.1"/>
    <property type="molecule type" value="Genomic_DNA"/>
</dbReference>
<dbReference type="SUPFAM" id="SSF47413">
    <property type="entry name" value="lambda repressor-like DNA-binding domains"/>
    <property type="match status" value="1"/>
</dbReference>
<protein>
    <submittedName>
        <fullName evidence="6">LacI family DNA-binding transcriptional regulator</fullName>
    </submittedName>
</protein>
<dbReference type="CDD" id="cd01392">
    <property type="entry name" value="HTH_LacI"/>
    <property type="match status" value="1"/>
</dbReference>
<dbReference type="InterPro" id="IPR046335">
    <property type="entry name" value="LacI/GalR-like_sensor"/>
</dbReference>
<dbReference type="Proteomes" id="UP001592528">
    <property type="component" value="Unassembled WGS sequence"/>
</dbReference>
<feature type="domain" description="HTH lacI-type" evidence="5">
    <location>
        <begin position="48"/>
        <end position="102"/>
    </location>
</feature>
<gene>
    <name evidence="6" type="ORF">ACEZDJ_11125</name>
</gene>